<dbReference type="AlphaFoldDB" id="F8JZ38"/>
<evidence type="ECO:0000313" key="3">
    <source>
        <dbReference type="Proteomes" id="UP000007842"/>
    </source>
</evidence>
<proteinExistence type="predicted"/>
<dbReference type="EMBL" id="CP003219">
    <property type="protein sequence ID" value="AEW94705.1"/>
    <property type="molecule type" value="Genomic_DNA"/>
</dbReference>
<feature type="compositionally biased region" description="Low complexity" evidence="1">
    <location>
        <begin position="49"/>
        <end position="58"/>
    </location>
</feature>
<dbReference type="RefSeq" id="WP_014143095.1">
    <property type="nucleotide sequence ID" value="NC_016111.1"/>
</dbReference>
<dbReference type="KEGG" id="scy:SCATT_23340"/>
<dbReference type="STRING" id="1003195.SCATT_23340"/>
<reference evidence="3" key="1">
    <citation type="submission" date="2011-12" db="EMBL/GenBank/DDBJ databases">
        <title>Complete genome sequence of Streptomyces cattleya strain DSM 46488.</title>
        <authorList>
            <person name="Ou H.-Y."/>
            <person name="Li P."/>
            <person name="Zhao C."/>
            <person name="O'Hagan D."/>
            <person name="Deng Z."/>
        </authorList>
    </citation>
    <scope>NUCLEOTIDE SEQUENCE [LARGE SCALE GENOMIC DNA]</scope>
    <source>
        <strain evidence="3">ATCC 35852 / DSM 46488 / JCM 4925 / NBRC 14057 / NRRL 8057</strain>
    </source>
</reference>
<dbReference type="HOGENOM" id="CLU_2865764_0_0_11"/>
<accession>G8WQH3</accession>
<keyword evidence="3" id="KW-1185">Reference proteome</keyword>
<dbReference type="KEGG" id="sct:SCAT_2349"/>
<feature type="region of interest" description="Disordered" evidence="1">
    <location>
        <begin position="1"/>
        <end position="64"/>
    </location>
</feature>
<protein>
    <submittedName>
        <fullName evidence="2">Uncharacterized protein</fullName>
    </submittedName>
</protein>
<dbReference type="Proteomes" id="UP000007842">
    <property type="component" value="Chromosome"/>
</dbReference>
<name>F8JZ38_STREN</name>
<organism evidence="2 3">
    <name type="scientific">Streptantibioticus cattleyicolor (strain ATCC 35852 / DSM 46488 / JCM 4925 / NBRC 14057 / NRRL 8057)</name>
    <name type="common">Streptomyces cattleya</name>
    <dbReference type="NCBI Taxonomy" id="1003195"/>
    <lineage>
        <taxon>Bacteria</taxon>
        <taxon>Bacillati</taxon>
        <taxon>Actinomycetota</taxon>
        <taxon>Actinomycetes</taxon>
        <taxon>Kitasatosporales</taxon>
        <taxon>Streptomycetaceae</taxon>
        <taxon>Streptantibioticus</taxon>
    </lineage>
</organism>
<gene>
    <name evidence="2" type="ordered locus">SCATT_23340</name>
</gene>
<accession>F8JZ38</accession>
<evidence type="ECO:0000313" key="2">
    <source>
        <dbReference type="EMBL" id="AEW94705.1"/>
    </source>
</evidence>
<dbReference type="PATRIC" id="fig|1003195.11.peg.3861"/>
<evidence type="ECO:0000256" key="1">
    <source>
        <dbReference type="SAM" id="MobiDB-lite"/>
    </source>
</evidence>
<sequence length="64" mass="6687">MTTNLPGPGIKRPDPGIGTATGTGDIKDIQAVLDEQEPLQVSDEGNPLPKGGKPIIKPDNWSNP</sequence>